<dbReference type="AlphaFoldDB" id="A0A388SF56"/>
<feature type="signal peptide" evidence="1">
    <location>
        <begin position="1"/>
        <end position="24"/>
    </location>
</feature>
<gene>
    <name evidence="2" type="ORF">MESMUL_21690</name>
</gene>
<comment type="caution">
    <text evidence="2">The sequence shown here is derived from an EMBL/GenBank/DDBJ whole genome shotgun (WGS) entry which is preliminary data.</text>
</comment>
<dbReference type="RefSeq" id="WP_202973755.1">
    <property type="nucleotide sequence ID" value="NZ_BGZJ01000002.1"/>
</dbReference>
<sequence length="73" mass="7808">MDRRSLLKALALTPVASVAFPAFASDALKPASAPVWNSEHVNALFSQFGSTGKMPPKLGKWLSDPKGSEDRPL</sequence>
<proteinExistence type="predicted"/>
<keyword evidence="1" id="KW-0732">Signal</keyword>
<organism evidence="2 3">
    <name type="scientific">Mesosutterella multiformis</name>
    <dbReference type="NCBI Taxonomy" id="2259133"/>
    <lineage>
        <taxon>Bacteria</taxon>
        <taxon>Pseudomonadati</taxon>
        <taxon>Pseudomonadota</taxon>
        <taxon>Betaproteobacteria</taxon>
        <taxon>Burkholderiales</taxon>
        <taxon>Sutterellaceae</taxon>
        <taxon>Mesosutterella</taxon>
    </lineage>
</organism>
<protein>
    <submittedName>
        <fullName evidence="2">Uncharacterized protein</fullName>
    </submittedName>
</protein>
<dbReference type="Proteomes" id="UP000266091">
    <property type="component" value="Unassembled WGS sequence"/>
</dbReference>
<evidence type="ECO:0000256" key="1">
    <source>
        <dbReference type="SAM" id="SignalP"/>
    </source>
</evidence>
<name>A0A388SF56_9BURK</name>
<evidence type="ECO:0000313" key="3">
    <source>
        <dbReference type="Proteomes" id="UP000266091"/>
    </source>
</evidence>
<dbReference type="EMBL" id="BGZJ01000002">
    <property type="protein sequence ID" value="GBO94815.1"/>
    <property type="molecule type" value="Genomic_DNA"/>
</dbReference>
<accession>A0A388SF56</accession>
<keyword evidence="3" id="KW-1185">Reference proteome</keyword>
<reference evidence="2 3" key="1">
    <citation type="journal article" date="2018" name="Int. J. Syst. Evol. Microbiol.">
        <title>Mesosutterella multiformis gen. nov., sp. nov., a member of the family Sutterellaceae and Sutterella megalosphaeroides sp. nov., isolated from human faeces.</title>
        <authorList>
            <person name="Sakamoto M."/>
            <person name="Ikeyama N."/>
            <person name="Kunihiro T."/>
            <person name="Iino T."/>
            <person name="Yuki M."/>
            <person name="Ohkuma M."/>
        </authorList>
    </citation>
    <scope>NUCLEOTIDE SEQUENCE [LARGE SCALE GENOMIC DNA]</scope>
    <source>
        <strain evidence="2 3">4NBBH2</strain>
    </source>
</reference>
<feature type="chain" id="PRO_5017438605" evidence="1">
    <location>
        <begin position="25"/>
        <end position="73"/>
    </location>
</feature>
<evidence type="ECO:0000313" key="2">
    <source>
        <dbReference type="EMBL" id="GBO94815.1"/>
    </source>
</evidence>